<reference evidence="1 2" key="1">
    <citation type="submission" date="2018-06" db="EMBL/GenBank/DDBJ databases">
        <title>Comparative genomics reveals the genomic features of Rhizophagus irregularis, R. cerebriforme, R. diaphanum and Gigaspora rosea, and their symbiotic lifestyle signature.</title>
        <authorList>
            <person name="Morin E."/>
            <person name="San Clemente H."/>
            <person name="Chen E.C.H."/>
            <person name="De La Providencia I."/>
            <person name="Hainaut M."/>
            <person name="Kuo A."/>
            <person name="Kohler A."/>
            <person name="Murat C."/>
            <person name="Tang N."/>
            <person name="Roy S."/>
            <person name="Loubradou J."/>
            <person name="Henrissat B."/>
            <person name="Grigoriev I.V."/>
            <person name="Corradi N."/>
            <person name="Roux C."/>
            <person name="Martin F.M."/>
        </authorList>
    </citation>
    <scope>NUCLEOTIDE SEQUENCE [LARGE SCALE GENOMIC DNA]</scope>
    <source>
        <strain evidence="1 2">DAOM 194757</strain>
    </source>
</reference>
<dbReference type="InterPro" id="IPR059179">
    <property type="entry name" value="MLKL-like_MCAfunc"/>
</dbReference>
<organism evidence="1 2">
    <name type="scientific">Gigaspora rosea</name>
    <dbReference type="NCBI Taxonomy" id="44941"/>
    <lineage>
        <taxon>Eukaryota</taxon>
        <taxon>Fungi</taxon>
        <taxon>Fungi incertae sedis</taxon>
        <taxon>Mucoromycota</taxon>
        <taxon>Glomeromycotina</taxon>
        <taxon>Glomeromycetes</taxon>
        <taxon>Diversisporales</taxon>
        <taxon>Gigasporaceae</taxon>
        <taxon>Gigaspora</taxon>
    </lineage>
</organism>
<dbReference type="Gene3D" id="1.20.930.20">
    <property type="entry name" value="Adaptor protein Cbl, N-terminal domain"/>
    <property type="match status" value="1"/>
</dbReference>
<evidence type="ECO:0000313" key="1">
    <source>
        <dbReference type="EMBL" id="RIB21318.1"/>
    </source>
</evidence>
<name>A0A397VHL6_9GLOM</name>
<dbReference type="Proteomes" id="UP000266673">
    <property type="component" value="Unassembled WGS sequence"/>
</dbReference>
<dbReference type="CDD" id="cd21037">
    <property type="entry name" value="MLKL_NTD"/>
    <property type="match status" value="1"/>
</dbReference>
<sequence>MTTEAEIDPETIPSTKQELGQFIEEAVNITNIMLSPIVPMLDSKYSENLQDLQHQESFVKFQATLSKIKIFVEKVTRLRAFETFFCATNIRKEFFELMKEYEACMNDLNFTMIIIFNEQRRIDNDILTDTLDKIIEVLI</sequence>
<dbReference type="GO" id="GO:0007166">
    <property type="term" value="P:cell surface receptor signaling pathway"/>
    <property type="evidence" value="ECO:0007669"/>
    <property type="project" value="InterPro"/>
</dbReference>
<dbReference type="AlphaFoldDB" id="A0A397VHL6"/>
<dbReference type="STRING" id="44941.A0A397VHL6"/>
<evidence type="ECO:0000313" key="2">
    <source>
        <dbReference type="Proteomes" id="UP000266673"/>
    </source>
</evidence>
<gene>
    <name evidence="1" type="ORF">C2G38_2176931</name>
</gene>
<proteinExistence type="predicted"/>
<dbReference type="EMBL" id="QKWP01000367">
    <property type="protein sequence ID" value="RIB21318.1"/>
    <property type="molecule type" value="Genomic_DNA"/>
</dbReference>
<accession>A0A397VHL6</accession>
<keyword evidence="2" id="KW-1185">Reference proteome</keyword>
<dbReference type="InterPro" id="IPR036537">
    <property type="entry name" value="Adaptor_Cbl_N_dom_sf"/>
</dbReference>
<comment type="caution">
    <text evidence="1">The sequence shown here is derived from an EMBL/GenBank/DDBJ whole genome shotgun (WGS) entry which is preliminary data.</text>
</comment>
<protein>
    <submittedName>
        <fullName evidence="1">Uncharacterized protein</fullName>
    </submittedName>
</protein>
<dbReference type="OrthoDB" id="2429624at2759"/>